<organism evidence="2">
    <name type="scientific">Octopus bimaculoides</name>
    <name type="common">California two-spotted octopus</name>
    <dbReference type="NCBI Taxonomy" id="37653"/>
    <lineage>
        <taxon>Eukaryota</taxon>
        <taxon>Metazoa</taxon>
        <taxon>Spiralia</taxon>
        <taxon>Lophotrochozoa</taxon>
        <taxon>Mollusca</taxon>
        <taxon>Cephalopoda</taxon>
        <taxon>Coleoidea</taxon>
        <taxon>Octopodiformes</taxon>
        <taxon>Octopoda</taxon>
        <taxon>Incirrata</taxon>
        <taxon>Octopodidae</taxon>
        <taxon>Octopus</taxon>
    </lineage>
</organism>
<gene>
    <name evidence="2" type="ORF">OCBIM_22010183mg</name>
</gene>
<keyword evidence="1" id="KW-1133">Transmembrane helix</keyword>
<feature type="transmembrane region" description="Helical" evidence="1">
    <location>
        <begin position="35"/>
        <end position="52"/>
    </location>
</feature>
<evidence type="ECO:0000256" key="1">
    <source>
        <dbReference type="SAM" id="Phobius"/>
    </source>
</evidence>
<accession>A0A0L8HNY8</accession>
<evidence type="ECO:0000313" key="2">
    <source>
        <dbReference type="EMBL" id="KOF90912.1"/>
    </source>
</evidence>
<protein>
    <submittedName>
        <fullName evidence="2">Uncharacterized protein</fullName>
    </submittedName>
</protein>
<keyword evidence="1" id="KW-0472">Membrane</keyword>
<sequence length="84" mass="9918">MAMLLLHTQIPKYRSKRGRINDITKYSTISLYQHTNTLLCFSVVLFSCAYFFMLKKEIPTALHSLLGLMFVYRYIHFKSIYACI</sequence>
<name>A0A0L8HNY8_OCTBM</name>
<proteinExistence type="predicted"/>
<reference evidence="2" key="1">
    <citation type="submission" date="2015-07" db="EMBL/GenBank/DDBJ databases">
        <title>MeaNS - Measles Nucleotide Surveillance Program.</title>
        <authorList>
            <person name="Tran T."/>
            <person name="Druce J."/>
        </authorList>
    </citation>
    <scope>NUCLEOTIDE SEQUENCE</scope>
    <source>
        <strain evidence="2">UCB-OBI-ISO-001</strain>
        <tissue evidence="2">Gonad</tissue>
    </source>
</reference>
<keyword evidence="1" id="KW-0812">Transmembrane</keyword>
<feature type="transmembrane region" description="Helical" evidence="1">
    <location>
        <begin position="58"/>
        <end position="75"/>
    </location>
</feature>
<dbReference type="AlphaFoldDB" id="A0A0L8HNY8"/>
<dbReference type="EMBL" id="KQ417653">
    <property type="protein sequence ID" value="KOF90912.1"/>
    <property type="molecule type" value="Genomic_DNA"/>
</dbReference>